<dbReference type="Proteomes" id="UP001153678">
    <property type="component" value="Unassembled WGS sequence"/>
</dbReference>
<accession>A0A9W4SIQ6</accession>
<keyword evidence="2" id="KW-0472">Membrane</keyword>
<evidence type="ECO:0000313" key="3">
    <source>
        <dbReference type="EMBL" id="CAI2171008.1"/>
    </source>
</evidence>
<dbReference type="OrthoDB" id="10409891at2759"/>
<evidence type="ECO:0000256" key="2">
    <source>
        <dbReference type="SAM" id="Phobius"/>
    </source>
</evidence>
<evidence type="ECO:0000313" key="4">
    <source>
        <dbReference type="Proteomes" id="UP001153678"/>
    </source>
</evidence>
<evidence type="ECO:0000256" key="1">
    <source>
        <dbReference type="SAM" id="MobiDB-lite"/>
    </source>
</evidence>
<dbReference type="EMBL" id="CAMKVN010000769">
    <property type="protein sequence ID" value="CAI2171008.1"/>
    <property type="molecule type" value="Genomic_DNA"/>
</dbReference>
<name>A0A9W4SIQ6_9GLOM</name>
<keyword evidence="2" id="KW-1133">Transmembrane helix</keyword>
<comment type="caution">
    <text evidence="3">The sequence shown here is derived from an EMBL/GenBank/DDBJ whole genome shotgun (WGS) entry which is preliminary data.</text>
</comment>
<organism evidence="3 4">
    <name type="scientific">Funneliformis geosporum</name>
    <dbReference type="NCBI Taxonomy" id="1117311"/>
    <lineage>
        <taxon>Eukaryota</taxon>
        <taxon>Fungi</taxon>
        <taxon>Fungi incertae sedis</taxon>
        <taxon>Mucoromycota</taxon>
        <taxon>Glomeromycotina</taxon>
        <taxon>Glomeromycetes</taxon>
        <taxon>Glomerales</taxon>
        <taxon>Glomeraceae</taxon>
        <taxon>Funneliformis</taxon>
    </lineage>
</organism>
<dbReference type="AlphaFoldDB" id="A0A9W4SIQ6"/>
<feature type="region of interest" description="Disordered" evidence="1">
    <location>
        <begin position="58"/>
        <end position="78"/>
    </location>
</feature>
<gene>
    <name evidence="3" type="ORF">FWILDA_LOCUS4868</name>
</gene>
<protein>
    <submittedName>
        <fullName evidence="3">14158_t:CDS:1</fullName>
    </submittedName>
</protein>
<sequence length="144" mass="16556">MNIEPFVLSVILIVVLPTIVILSPESLHFPVAFVSIYFPTILYVTLKYVYNLSSRDTDIKRNSDSDQTHEKNEEYNKVIRPYDDLNDKDEKSYPGPIDTQKPVTTKLKIQEGLLCEKKIPIENYDTLVQEIHDKIIALSINSSE</sequence>
<proteinExistence type="predicted"/>
<keyword evidence="2" id="KW-0812">Transmembrane</keyword>
<reference evidence="3" key="1">
    <citation type="submission" date="2022-08" db="EMBL/GenBank/DDBJ databases">
        <authorList>
            <person name="Kallberg Y."/>
            <person name="Tangrot J."/>
            <person name="Rosling A."/>
        </authorList>
    </citation>
    <scope>NUCLEOTIDE SEQUENCE</scope>
    <source>
        <strain evidence="3">Wild A</strain>
    </source>
</reference>
<keyword evidence="4" id="KW-1185">Reference proteome</keyword>
<feature type="transmembrane region" description="Helical" evidence="2">
    <location>
        <begin position="29"/>
        <end position="50"/>
    </location>
</feature>
<feature type="transmembrane region" description="Helical" evidence="2">
    <location>
        <begin position="5"/>
        <end position="23"/>
    </location>
</feature>